<gene>
    <name evidence="1" type="ORF">SRSM4_013</name>
</gene>
<accession>C7BUY1</accession>
<sequence length="88" mass="10328">MSADQTGNWCIFYRKLSEPTVWYTMKLWRNDGVLVSAKTYDDVYKFSRYKEAFDFAKNLITEEPSPKYDATVKRVCRARGTSFYLSGN</sequence>
<reference evidence="1 2" key="1">
    <citation type="journal article" date="2009" name="Environ. Microbiol.">
        <title>Comparative genomics of marine cyanomyoviruses reveals the widespread occurrence of Synechococcus host genes localized to a hyperplastic region: implications for mechanisms of cyanophage evolution.</title>
        <authorList>
            <person name="Millard A.D."/>
            <person name="Zwirglmaier K."/>
            <person name="Downey M.J."/>
            <person name="Mann N.H."/>
            <person name="Scanlan D.J."/>
        </authorList>
    </citation>
    <scope>NUCLEOTIDE SEQUENCE</scope>
</reference>
<dbReference type="RefSeq" id="YP_003097247.1">
    <property type="nucleotide sequence ID" value="NC_013085.1"/>
</dbReference>
<keyword evidence="2" id="KW-1185">Reference proteome</keyword>
<protein>
    <submittedName>
        <fullName evidence="1">Hypothetical cyanophage protein</fullName>
    </submittedName>
</protein>
<proteinExistence type="predicted"/>
<name>C7BUY1_9CAUD</name>
<evidence type="ECO:0000313" key="2">
    <source>
        <dbReference type="Proteomes" id="UP000001515"/>
    </source>
</evidence>
<dbReference type="KEGG" id="vg:8303263"/>
<dbReference type="Proteomes" id="UP000001515">
    <property type="component" value="Segment"/>
</dbReference>
<dbReference type="GeneID" id="8303263"/>
<dbReference type="OrthoDB" id="20883at10239"/>
<evidence type="ECO:0000313" key="1">
    <source>
        <dbReference type="EMBL" id="CAR63210.1"/>
    </source>
</evidence>
<organism evidence="1 2">
    <name type="scientific">Synechococcus phage S-RSM4</name>
    <dbReference type="NCBI Taxonomy" id="555387"/>
    <lineage>
        <taxon>Viruses</taxon>
        <taxon>Duplodnaviria</taxon>
        <taxon>Heunggongvirae</taxon>
        <taxon>Uroviricota</taxon>
        <taxon>Caudoviricetes</taxon>
        <taxon>Pantevenvirales</taxon>
        <taxon>Kyanoviridae</taxon>
        <taxon>Gibbetvirus</taxon>
        <taxon>Gibbetvirus rsm4</taxon>
    </lineage>
</organism>
<dbReference type="EMBL" id="FM207411">
    <property type="protein sequence ID" value="CAR63210.1"/>
    <property type="molecule type" value="Genomic_DNA"/>
</dbReference>